<dbReference type="EMBL" id="BGZK01001681">
    <property type="protein sequence ID" value="GBP84482.1"/>
    <property type="molecule type" value="Genomic_DNA"/>
</dbReference>
<organism evidence="1 2">
    <name type="scientific">Eumeta variegata</name>
    <name type="common">Bagworm moth</name>
    <name type="synonym">Eumeta japonica</name>
    <dbReference type="NCBI Taxonomy" id="151549"/>
    <lineage>
        <taxon>Eukaryota</taxon>
        <taxon>Metazoa</taxon>
        <taxon>Ecdysozoa</taxon>
        <taxon>Arthropoda</taxon>
        <taxon>Hexapoda</taxon>
        <taxon>Insecta</taxon>
        <taxon>Pterygota</taxon>
        <taxon>Neoptera</taxon>
        <taxon>Endopterygota</taxon>
        <taxon>Lepidoptera</taxon>
        <taxon>Glossata</taxon>
        <taxon>Ditrysia</taxon>
        <taxon>Tineoidea</taxon>
        <taxon>Psychidae</taxon>
        <taxon>Oiketicinae</taxon>
        <taxon>Eumeta</taxon>
    </lineage>
</organism>
<comment type="caution">
    <text evidence="1">The sequence shown here is derived from an EMBL/GenBank/DDBJ whole genome shotgun (WGS) entry which is preliminary data.</text>
</comment>
<proteinExistence type="predicted"/>
<keyword evidence="2" id="KW-1185">Reference proteome</keyword>
<dbReference type="Proteomes" id="UP000299102">
    <property type="component" value="Unassembled WGS sequence"/>
</dbReference>
<dbReference type="AlphaFoldDB" id="A0A4C1ZAV4"/>
<gene>
    <name evidence="1" type="ORF">EVAR_100749_1</name>
</gene>
<reference evidence="1 2" key="1">
    <citation type="journal article" date="2019" name="Commun. Biol.">
        <title>The bagworm genome reveals a unique fibroin gene that provides high tensile strength.</title>
        <authorList>
            <person name="Kono N."/>
            <person name="Nakamura H."/>
            <person name="Ohtoshi R."/>
            <person name="Tomita M."/>
            <person name="Numata K."/>
            <person name="Arakawa K."/>
        </authorList>
    </citation>
    <scope>NUCLEOTIDE SEQUENCE [LARGE SCALE GENOMIC DNA]</scope>
</reference>
<evidence type="ECO:0000313" key="2">
    <source>
        <dbReference type="Proteomes" id="UP000299102"/>
    </source>
</evidence>
<accession>A0A4C1ZAV4</accession>
<sequence length="148" mass="15974">MSRGRGQLPSPAPHGYDRVNEGSLIRKVTFIHPQYFSELSKDVPRHEIDEKENYLTLCRPSRVWAAVAARGAPALTAGAHATRSAQPRFAPIVINGGHHCMGYYESVTSPPLATPPPASIKRIGPLGGGVPFPRAVRPPQPPRSALLT</sequence>
<protein>
    <submittedName>
        <fullName evidence="1">Uncharacterized protein</fullName>
    </submittedName>
</protein>
<evidence type="ECO:0000313" key="1">
    <source>
        <dbReference type="EMBL" id="GBP84482.1"/>
    </source>
</evidence>
<name>A0A4C1ZAV4_EUMVA</name>